<keyword evidence="3" id="KW-1185">Reference proteome</keyword>
<gene>
    <name evidence="2" type="ORF">NW209_10480</name>
</gene>
<dbReference type="GO" id="GO:0009279">
    <property type="term" value="C:cell outer membrane"/>
    <property type="evidence" value="ECO:0007669"/>
    <property type="project" value="InterPro"/>
</dbReference>
<dbReference type="RefSeq" id="WP_258335948.1">
    <property type="nucleotide sequence ID" value="NZ_JANRHJ010000011.1"/>
</dbReference>
<dbReference type="Proteomes" id="UP001204579">
    <property type="component" value="Unassembled WGS sequence"/>
</dbReference>
<evidence type="ECO:0000256" key="1">
    <source>
        <dbReference type="SAM" id="SignalP"/>
    </source>
</evidence>
<evidence type="ECO:0000313" key="2">
    <source>
        <dbReference type="EMBL" id="MCR8874436.1"/>
    </source>
</evidence>
<sequence>MKRLFLFLVVCLMAVFVHAQNIQLHYDFGSALYNSLDTRPKVTTTVEMFKPDRWGSTYFFIDMDYTKNGVAGAYWEIFRELKFWEPPFSVHVEYNGGLNYINNAYLLGATYTWNNATFTKGFTFTPMYKYIQKNPSPNSFQLTASWYLHFCQGKCTFSGFADFWREEHTDAEGNRHDYVFLTEPQFWVNLNKFKGIPEDFNLSLGTEWEITSNFALMEGWHWLPTLAMKWTF</sequence>
<feature type="chain" id="PRO_5043476230" evidence="1">
    <location>
        <begin position="20"/>
        <end position="232"/>
    </location>
</feature>
<name>A0AAW5N707_9BACT</name>
<dbReference type="SUPFAM" id="SSF111364">
    <property type="entry name" value="Tsx-like channel"/>
    <property type="match status" value="1"/>
</dbReference>
<dbReference type="Pfam" id="PF16412">
    <property type="entry name" value="DUF5020"/>
    <property type="match status" value="1"/>
</dbReference>
<reference evidence="2 3" key="1">
    <citation type="submission" date="2022-08" db="EMBL/GenBank/DDBJ databases">
        <authorList>
            <person name="Zeman M."/>
            <person name="Kubasova T."/>
        </authorList>
    </citation>
    <scope>NUCLEOTIDE SEQUENCE [LARGE SCALE GENOMIC DNA]</scope>
    <source>
        <strain evidence="2 3">ET62</strain>
    </source>
</reference>
<dbReference type="InterPro" id="IPR036777">
    <property type="entry name" value="Channel_Tsx-like_sf"/>
</dbReference>
<keyword evidence="1" id="KW-0732">Signal</keyword>
<organism evidence="2 3">
    <name type="scientific">Phocaeicola barnesiae</name>
    <dbReference type="NCBI Taxonomy" id="376804"/>
    <lineage>
        <taxon>Bacteria</taxon>
        <taxon>Pseudomonadati</taxon>
        <taxon>Bacteroidota</taxon>
        <taxon>Bacteroidia</taxon>
        <taxon>Bacteroidales</taxon>
        <taxon>Bacteroidaceae</taxon>
        <taxon>Phocaeicola</taxon>
    </lineage>
</organism>
<evidence type="ECO:0000313" key="3">
    <source>
        <dbReference type="Proteomes" id="UP001204579"/>
    </source>
</evidence>
<proteinExistence type="predicted"/>
<dbReference type="EMBL" id="JANRHJ010000011">
    <property type="protein sequence ID" value="MCR8874436.1"/>
    <property type="molecule type" value="Genomic_DNA"/>
</dbReference>
<comment type="caution">
    <text evidence="2">The sequence shown here is derived from an EMBL/GenBank/DDBJ whole genome shotgun (WGS) entry which is preliminary data.</text>
</comment>
<dbReference type="AlphaFoldDB" id="A0AAW5N707"/>
<feature type="signal peptide" evidence="1">
    <location>
        <begin position="1"/>
        <end position="19"/>
    </location>
</feature>
<accession>A0AAW5N707</accession>
<protein>
    <submittedName>
        <fullName evidence="2">DUF5020 family protein</fullName>
    </submittedName>
</protein>